<accession>A0ABM8KIQ9</accession>
<organism evidence="1 2">
    <name type="scientific">Flavobacterium collinsii</name>
    <dbReference type="NCBI Taxonomy" id="1114861"/>
    <lineage>
        <taxon>Bacteria</taxon>
        <taxon>Pseudomonadati</taxon>
        <taxon>Bacteroidota</taxon>
        <taxon>Flavobacteriia</taxon>
        <taxon>Flavobacteriales</taxon>
        <taxon>Flavobacteriaceae</taxon>
        <taxon>Flavobacterium</taxon>
    </lineage>
</organism>
<sequence>MDRAYGSFMVVPIFYDGLKSVATILFEPMALYDCTYFL</sequence>
<keyword evidence="2" id="KW-1185">Reference proteome</keyword>
<proteinExistence type="predicted"/>
<protein>
    <submittedName>
        <fullName evidence="1">Uncharacterized protein</fullName>
    </submittedName>
</protein>
<dbReference type="EMBL" id="CADCST010000083">
    <property type="protein sequence ID" value="CAA9198708.1"/>
    <property type="molecule type" value="Genomic_DNA"/>
</dbReference>
<dbReference type="Proteomes" id="UP000474567">
    <property type="component" value="Unassembled WGS sequence"/>
</dbReference>
<evidence type="ECO:0000313" key="2">
    <source>
        <dbReference type="Proteomes" id="UP000474567"/>
    </source>
</evidence>
<reference evidence="1 2" key="1">
    <citation type="submission" date="2020-02" db="EMBL/GenBank/DDBJ databases">
        <authorList>
            <person name="Criscuolo A."/>
        </authorList>
    </citation>
    <scope>NUCLEOTIDE SEQUENCE [LARGE SCALE GENOMIC DNA]</scope>
    <source>
        <strain evidence="1">CECT7796</strain>
    </source>
</reference>
<comment type="caution">
    <text evidence="1">The sequence shown here is derived from an EMBL/GenBank/DDBJ whole genome shotgun (WGS) entry which is preliminary data.</text>
</comment>
<gene>
    <name evidence="1" type="ORF">FLACOL7796_02283</name>
</gene>
<evidence type="ECO:0000313" key="1">
    <source>
        <dbReference type="EMBL" id="CAA9198708.1"/>
    </source>
</evidence>
<name>A0ABM8KIQ9_9FLAO</name>